<proteinExistence type="inferred from homology"/>
<dbReference type="InterPro" id="IPR008965">
    <property type="entry name" value="CBM2/CBM3_carb-bd_dom_sf"/>
</dbReference>
<organism evidence="14 15">
    <name type="scientific">Streptomyces glaucosporus</name>
    <dbReference type="NCBI Taxonomy" id="284044"/>
    <lineage>
        <taxon>Bacteria</taxon>
        <taxon>Bacillati</taxon>
        <taxon>Actinomycetota</taxon>
        <taxon>Actinomycetes</taxon>
        <taxon>Kitasatosporales</taxon>
        <taxon>Streptomycetaceae</taxon>
        <taxon>Streptomyces</taxon>
    </lineage>
</organism>
<keyword evidence="5 10" id="KW-0378">Hydrolase</keyword>
<keyword evidence="6 10" id="KW-0119">Carbohydrate metabolism</keyword>
<dbReference type="PRINTS" id="PR00134">
    <property type="entry name" value="GLHYDRLASE10"/>
</dbReference>
<evidence type="ECO:0000313" key="14">
    <source>
        <dbReference type="EMBL" id="GAA2388642.1"/>
    </source>
</evidence>
<dbReference type="SMART" id="SM00637">
    <property type="entry name" value="CBD_II"/>
    <property type="match status" value="1"/>
</dbReference>
<evidence type="ECO:0000256" key="3">
    <source>
        <dbReference type="ARBA" id="ARBA00022651"/>
    </source>
</evidence>
<evidence type="ECO:0000256" key="2">
    <source>
        <dbReference type="ARBA" id="ARBA00007495"/>
    </source>
</evidence>
<dbReference type="Proteomes" id="UP001500058">
    <property type="component" value="Unassembled WGS sequence"/>
</dbReference>
<comment type="caution">
    <text evidence="14">The sequence shown here is derived from an EMBL/GenBank/DDBJ whole genome shotgun (WGS) entry which is preliminary data.</text>
</comment>
<dbReference type="InterPro" id="IPR001919">
    <property type="entry name" value="CBD2"/>
</dbReference>
<dbReference type="EC" id="3.2.1.8" evidence="10"/>
<dbReference type="InterPro" id="IPR031158">
    <property type="entry name" value="GH10_AS"/>
</dbReference>
<comment type="similarity">
    <text evidence="2 10">Belongs to the glycosyl hydrolase 10 (cellulase F) family.</text>
</comment>
<sequence length="441" mass="47533">MREEAEPTGRFIGTAINDGLLSNSTYRGIAATEFSSVTAENAMKWDAVEPQRGQFNWAGGDRLVQFAQQNDQLVYGHTLVWHSQMPQWLQNGSFSNTELRTIMTDHVTTQAGRYRGQVQRWDVVNEAFNEDGTFRQSKFYQQLGESYIADAFRAARAADPNAKLFINDYNTEVRNAKSDGLFRLVQRLKSQGVPIDGVGFQSHLIVGNVNGPAIQQNLQRFADLGLEVAITELDIRMRTPSDSTKLQQQARDYRAVADACLAVSACSGITVWGISDRDSWVPGTFPGEGDACPWDSDYRPKPAYEALKAAFADAGGGPGDGPDDPGDEPDEPDEPDDPNACTAVFTVSNRWATGSVVSVTVRTTQALNGWRAEFELPAGVTVANGWNGSFSQSGNRVTVTNAAYNGTVQAGGTVSFGFQTGGGSAQDGTAVSLGGQRCAAG</sequence>
<dbReference type="Pfam" id="PF00331">
    <property type="entry name" value="Glyco_hydro_10"/>
    <property type="match status" value="1"/>
</dbReference>
<dbReference type="RefSeq" id="WP_344629614.1">
    <property type="nucleotide sequence ID" value="NZ_BAAATJ010000003.1"/>
</dbReference>
<keyword evidence="8 10" id="KW-0624">Polysaccharide degradation</keyword>
<evidence type="ECO:0000256" key="1">
    <source>
        <dbReference type="ARBA" id="ARBA00000681"/>
    </source>
</evidence>
<dbReference type="InterPro" id="IPR012291">
    <property type="entry name" value="CBM2_carb-bd_dom_sf"/>
</dbReference>
<accession>A0ABP5UVE2</accession>
<evidence type="ECO:0000256" key="8">
    <source>
        <dbReference type="ARBA" id="ARBA00023326"/>
    </source>
</evidence>
<protein>
    <recommendedName>
        <fullName evidence="10">Beta-xylanase</fullName>
        <ecNumber evidence="10">3.2.1.8</ecNumber>
    </recommendedName>
</protein>
<dbReference type="InterPro" id="IPR001000">
    <property type="entry name" value="GH10_dom"/>
</dbReference>
<dbReference type="SUPFAM" id="SSF49384">
    <property type="entry name" value="Carbohydrate-binding domain"/>
    <property type="match status" value="1"/>
</dbReference>
<evidence type="ECO:0000256" key="4">
    <source>
        <dbReference type="ARBA" id="ARBA00022729"/>
    </source>
</evidence>
<dbReference type="PROSITE" id="PS51173">
    <property type="entry name" value="CBM2"/>
    <property type="match status" value="1"/>
</dbReference>
<evidence type="ECO:0000256" key="5">
    <source>
        <dbReference type="ARBA" id="ARBA00022801"/>
    </source>
</evidence>
<dbReference type="SUPFAM" id="SSF51445">
    <property type="entry name" value="(Trans)glycosidases"/>
    <property type="match status" value="1"/>
</dbReference>
<evidence type="ECO:0000256" key="11">
    <source>
        <dbReference type="SAM" id="MobiDB-lite"/>
    </source>
</evidence>
<reference evidence="15" key="1">
    <citation type="journal article" date="2019" name="Int. J. Syst. Evol. Microbiol.">
        <title>The Global Catalogue of Microorganisms (GCM) 10K type strain sequencing project: providing services to taxonomists for standard genome sequencing and annotation.</title>
        <authorList>
            <consortium name="The Broad Institute Genomics Platform"/>
            <consortium name="The Broad Institute Genome Sequencing Center for Infectious Disease"/>
            <person name="Wu L."/>
            <person name="Ma J."/>
        </authorList>
    </citation>
    <scope>NUCLEOTIDE SEQUENCE [LARGE SCALE GENOMIC DNA]</scope>
    <source>
        <strain evidence="15">JCM 6921</strain>
    </source>
</reference>
<dbReference type="PROSITE" id="PS00591">
    <property type="entry name" value="GH10_1"/>
    <property type="match status" value="1"/>
</dbReference>
<evidence type="ECO:0000256" key="9">
    <source>
        <dbReference type="PROSITE-ProRule" id="PRU10061"/>
    </source>
</evidence>
<feature type="active site" description="Nucleophile" evidence="9">
    <location>
        <position position="232"/>
    </location>
</feature>
<dbReference type="Gene3D" id="2.60.40.290">
    <property type="match status" value="1"/>
</dbReference>
<dbReference type="SMART" id="SM00633">
    <property type="entry name" value="Glyco_10"/>
    <property type="match status" value="1"/>
</dbReference>
<comment type="catalytic activity">
    <reaction evidence="1 10">
        <text>Endohydrolysis of (1-&gt;4)-beta-D-xylosidic linkages in xylans.</text>
        <dbReference type="EC" id="3.2.1.8"/>
    </reaction>
</comment>
<evidence type="ECO:0000256" key="10">
    <source>
        <dbReference type="RuleBase" id="RU361174"/>
    </source>
</evidence>
<dbReference type="PANTHER" id="PTHR31490">
    <property type="entry name" value="GLYCOSYL HYDROLASE"/>
    <property type="match status" value="1"/>
</dbReference>
<keyword evidence="7 10" id="KW-0326">Glycosidase</keyword>
<dbReference type="EMBL" id="BAAATJ010000003">
    <property type="protein sequence ID" value="GAA2388642.1"/>
    <property type="molecule type" value="Genomic_DNA"/>
</dbReference>
<feature type="region of interest" description="Disordered" evidence="11">
    <location>
        <begin position="312"/>
        <end position="339"/>
    </location>
</feature>
<feature type="domain" description="GH10" evidence="13">
    <location>
        <begin position="1"/>
        <end position="310"/>
    </location>
</feature>
<evidence type="ECO:0000256" key="6">
    <source>
        <dbReference type="ARBA" id="ARBA00023277"/>
    </source>
</evidence>
<dbReference type="InterPro" id="IPR044846">
    <property type="entry name" value="GH10"/>
</dbReference>
<dbReference type="PROSITE" id="PS51760">
    <property type="entry name" value="GH10_2"/>
    <property type="match status" value="1"/>
</dbReference>
<feature type="compositionally biased region" description="Acidic residues" evidence="11">
    <location>
        <begin position="321"/>
        <end position="337"/>
    </location>
</feature>
<keyword evidence="15" id="KW-1185">Reference proteome</keyword>
<dbReference type="Gene3D" id="3.20.20.80">
    <property type="entry name" value="Glycosidases"/>
    <property type="match status" value="1"/>
</dbReference>
<dbReference type="Pfam" id="PF00553">
    <property type="entry name" value="CBM_2"/>
    <property type="match status" value="1"/>
</dbReference>
<keyword evidence="4" id="KW-0732">Signal</keyword>
<dbReference type="InterPro" id="IPR017853">
    <property type="entry name" value="GH"/>
</dbReference>
<keyword evidence="3" id="KW-0858">Xylan degradation</keyword>
<evidence type="ECO:0000256" key="7">
    <source>
        <dbReference type="ARBA" id="ARBA00023295"/>
    </source>
</evidence>
<dbReference type="PANTHER" id="PTHR31490:SF88">
    <property type="entry name" value="BETA-XYLANASE"/>
    <property type="match status" value="1"/>
</dbReference>
<feature type="domain" description="CBM2" evidence="12">
    <location>
        <begin position="334"/>
        <end position="441"/>
    </location>
</feature>
<evidence type="ECO:0000313" key="15">
    <source>
        <dbReference type="Proteomes" id="UP001500058"/>
    </source>
</evidence>
<name>A0ABP5UVE2_9ACTN</name>
<gene>
    <name evidence="14" type="ORF">GCM10010420_10090</name>
</gene>
<evidence type="ECO:0000259" key="12">
    <source>
        <dbReference type="PROSITE" id="PS51173"/>
    </source>
</evidence>
<evidence type="ECO:0000259" key="13">
    <source>
        <dbReference type="PROSITE" id="PS51760"/>
    </source>
</evidence>